<sequence>LARLEAASAPLDAALESGKPTVVEFYADWCEVCKESAPMVYDVEREHARGVNFVMLNIDNARWGEEMDAYGVDGIPHLEFLDARGNSEGFIVGKFPKEVLEENVRALERGEKTLPYAKRYGAAS</sequence>
<protein>
    <submittedName>
        <fullName evidence="2">Thioredoxin-like protein</fullName>
    </submittedName>
</protein>
<gene>
    <name evidence="2" type="ORF">BE221DRAFT_56809</name>
</gene>
<dbReference type="Gene3D" id="3.40.30.10">
    <property type="entry name" value="Glutaredoxin"/>
    <property type="match status" value="1"/>
</dbReference>
<dbReference type="Proteomes" id="UP000195557">
    <property type="component" value="Unassembled WGS sequence"/>
</dbReference>
<feature type="domain" description="Thioredoxin" evidence="1">
    <location>
        <begin position="1"/>
        <end position="109"/>
    </location>
</feature>
<dbReference type="EMBL" id="KZ155832">
    <property type="protein sequence ID" value="OUS43198.1"/>
    <property type="molecule type" value="Genomic_DNA"/>
</dbReference>
<dbReference type="GO" id="GO:0009535">
    <property type="term" value="C:chloroplast thylakoid membrane"/>
    <property type="evidence" value="ECO:0007669"/>
    <property type="project" value="TreeGrafter"/>
</dbReference>
<dbReference type="SUPFAM" id="SSF52833">
    <property type="entry name" value="Thioredoxin-like"/>
    <property type="match status" value="1"/>
</dbReference>
<name>A0A1Y5I0Z0_OSTTA</name>
<dbReference type="InterPro" id="IPR013766">
    <property type="entry name" value="Thioredoxin_domain"/>
</dbReference>
<feature type="non-terminal residue" evidence="2">
    <location>
        <position position="1"/>
    </location>
</feature>
<evidence type="ECO:0000313" key="2">
    <source>
        <dbReference type="EMBL" id="OUS43198.1"/>
    </source>
</evidence>
<dbReference type="PANTHER" id="PTHR47353:SF1">
    <property type="entry name" value="THIOREDOXIN-LIKE PROTEIN HCF164, CHLOROPLASTIC"/>
    <property type="match status" value="1"/>
</dbReference>
<accession>A0A1Y5I0Z0</accession>
<dbReference type="PROSITE" id="PS51352">
    <property type="entry name" value="THIOREDOXIN_2"/>
    <property type="match status" value="1"/>
</dbReference>
<dbReference type="PANTHER" id="PTHR47353">
    <property type="entry name" value="THIOREDOXIN-LIKE PROTEIN HCF164, CHLOROPLASTIC"/>
    <property type="match status" value="1"/>
</dbReference>
<organism evidence="2">
    <name type="scientific">Ostreococcus tauri</name>
    <name type="common">Marine green alga</name>
    <dbReference type="NCBI Taxonomy" id="70448"/>
    <lineage>
        <taxon>Eukaryota</taxon>
        <taxon>Viridiplantae</taxon>
        <taxon>Chlorophyta</taxon>
        <taxon>Mamiellophyceae</taxon>
        <taxon>Mamiellales</taxon>
        <taxon>Bathycoccaceae</taxon>
        <taxon>Ostreococcus</taxon>
    </lineage>
</organism>
<feature type="non-terminal residue" evidence="2">
    <location>
        <position position="124"/>
    </location>
</feature>
<dbReference type="eggNOG" id="KOG0907">
    <property type="taxonomic scope" value="Eukaryota"/>
</dbReference>
<proteinExistence type="predicted"/>
<dbReference type="Pfam" id="PF00085">
    <property type="entry name" value="Thioredoxin"/>
    <property type="match status" value="1"/>
</dbReference>
<evidence type="ECO:0000259" key="1">
    <source>
        <dbReference type="PROSITE" id="PS51352"/>
    </source>
</evidence>
<dbReference type="InterPro" id="IPR036249">
    <property type="entry name" value="Thioredoxin-like_sf"/>
</dbReference>
<dbReference type="GO" id="GO:0016671">
    <property type="term" value="F:oxidoreductase activity, acting on a sulfur group of donors, disulfide as acceptor"/>
    <property type="evidence" value="ECO:0007669"/>
    <property type="project" value="TreeGrafter"/>
</dbReference>
<dbReference type="AlphaFoldDB" id="A0A1Y5I0Z0"/>
<reference evidence="2" key="1">
    <citation type="submission" date="2017-04" db="EMBL/GenBank/DDBJ databases">
        <title>Population genomics of picophytoplankton unveils novel chromosome hypervariability.</title>
        <authorList>
            <consortium name="DOE Joint Genome Institute"/>
            <person name="Blanc-Mathieu R."/>
            <person name="Krasovec M."/>
            <person name="Hebrard M."/>
            <person name="Yau S."/>
            <person name="Desgranges E."/>
            <person name="Martin J."/>
            <person name="Schackwitz W."/>
            <person name="Kuo A."/>
            <person name="Salin G."/>
            <person name="Donnadieu C."/>
            <person name="Desdevises Y."/>
            <person name="Sanchez-Ferandin S."/>
            <person name="Moreau H."/>
            <person name="Rivals E."/>
            <person name="Grigoriev I.V."/>
            <person name="Grimsley N."/>
            <person name="Eyre-Walker A."/>
            <person name="Piganeau G."/>
        </authorList>
    </citation>
    <scope>NUCLEOTIDE SEQUENCE [LARGE SCALE GENOMIC DNA]</scope>
    <source>
        <strain evidence="2">RCC 1115</strain>
    </source>
</reference>
<dbReference type="GO" id="GO:0010190">
    <property type="term" value="P:cytochrome b6f complex assembly"/>
    <property type="evidence" value="ECO:0007669"/>
    <property type="project" value="TreeGrafter"/>
</dbReference>
<dbReference type="InterPro" id="IPR044241">
    <property type="entry name" value="TxlA/HCF164"/>
</dbReference>